<dbReference type="FunFam" id="3.40.390.10:FF:000018">
    <property type="entry name" value="Metalloendoproteinase 1"/>
    <property type="match status" value="1"/>
</dbReference>
<dbReference type="CDD" id="cd00200">
    <property type="entry name" value="WD40"/>
    <property type="match status" value="1"/>
</dbReference>
<evidence type="ECO:0000259" key="18">
    <source>
        <dbReference type="SMART" id="SM00235"/>
    </source>
</evidence>
<dbReference type="PANTHER" id="PTHR22844">
    <property type="entry name" value="F-BOX AND WD40 DOMAIN PROTEIN"/>
    <property type="match status" value="1"/>
</dbReference>
<sequence length="833" mass="91594">MRYLLLVATAFTVLSLSPIQTSAHFFPNISSIPTWIPSNATASAWDAFQNFTGCHPGDKMDGLAKLKKYFHYFGYIPDLPSNFTDDFDDMLESAVKTYQKNFNLEPTGQLDSQTMQHIQRPRCGNPDIVNGTTTMNSGKPTSYNATSSTSGHLHSVGHYSFFPGMPRWPSNKRDLTYAFLPDNQLTDEVKNVFATAFDRWSEATSLTFTRTDFYTSADIRIGFFTGDHGDGEPFDGAMGTLAHAFSPPNGRFHLDGDENWVITSGTTTSISMSAIDLESVAVHEIGHLLGLGHSSVEDAIMYPSISSGSRKVELANDDIQGIQALYGNNPNFNGSSVPTDQQRDTSGAHGAYFLGSCLGLSFFVVAAVLGLSHHISLRRMGLLLPFPMPCRRNKEPKFQPSSNHLQSELSNASLSSQPSLPSVPSLAPSSSFRKQAPAASEHQCSATLKVKGNSSYIPSLAIAGKLLYGGSSNGEIRAWNRDPNNYVNITSTDVGDHANVVATGNGDAVKSLVVLGDKLFSAHQDHKIRVWKIDNNTSAYYSTSGKLKNKYYERIATLPTLNDRFTKCFLANNYVQVRRHKKCTWVHHVDTVSALALSSDGSLLYSTSWDRTFKIWRTSDFRCLESVKNAHDDAINAIVVSKSNDGFVYTGSADTKIKVWKKLRAALQVNKKHSLVQTLEKHKSAVNALTLSTDGTVLYSGACDRSILVWERDQGNYIVDADDDSGHMVLKGALRGHTKAILCLAVVSNLLFSGSADNTIRIWRRSSSVTDHQKGYSCLAVLEGHRRPVKCLTAVVDSDYSNRNSDHSSTSFLVYSGSLDCEIKIWQIRVPFL</sequence>
<feature type="binding site" evidence="13">
    <location>
        <position position="301"/>
    </location>
    <ligand>
        <name>Zn(2+)</name>
        <dbReference type="ChEBI" id="CHEBI:29105"/>
        <label>2</label>
        <note>catalytic</note>
    </ligand>
</feature>
<dbReference type="CDD" id="cd04278">
    <property type="entry name" value="ZnMc_MMP"/>
    <property type="match status" value="1"/>
</dbReference>
<evidence type="ECO:0000313" key="19">
    <source>
        <dbReference type="EMBL" id="KAK9188995.1"/>
    </source>
</evidence>
<evidence type="ECO:0000256" key="14">
    <source>
        <dbReference type="PIRSR" id="PIRSR621190-5"/>
    </source>
</evidence>
<dbReference type="InterPro" id="IPR036365">
    <property type="entry name" value="PGBD-like_sf"/>
</dbReference>
<proteinExistence type="inferred from homology"/>
<evidence type="ECO:0000256" key="13">
    <source>
        <dbReference type="PIRSR" id="PIRSR621190-2"/>
    </source>
</evidence>
<dbReference type="GO" id="GO:0031012">
    <property type="term" value="C:extracellular matrix"/>
    <property type="evidence" value="ECO:0007669"/>
    <property type="project" value="InterPro"/>
</dbReference>
<keyword evidence="3" id="KW-0472">Membrane</keyword>
<feature type="binding site" evidence="13">
    <location>
        <position position="253"/>
    </location>
    <ligand>
        <name>Zn(2+)</name>
        <dbReference type="ChEBI" id="CHEBI:29105"/>
        <label>1</label>
    </ligand>
</feature>
<feature type="domain" description="Peptidase metallopeptidase" evidence="18">
    <location>
        <begin position="164"/>
        <end position="328"/>
    </location>
</feature>
<feature type="binding site" evidence="13">
    <location>
        <position position="243"/>
    </location>
    <ligand>
        <name>Zn(2+)</name>
        <dbReference type="ChEBI" id="CHEBI:29105"/>
        <label>1</label>
    </ligand>
</feature>
<comment type="caution">
    <text evidence="19">The sequence shown here is derived from an EMBL/GenBank/DDBJ whole genome shotgun (WGS) entry which is preliminary data.</text>
</comment>
<evidence type="ECO:0000256" key="5">
    <source>
        <dbReference type="ARBA" id="ARBA00022723"/>
    </source>
</evidence>
<feature type="binding site" evidence="13">
    <location>
        <position position="182"/>
    </location>
    <ligand>
        <name>Ca(2+)</name>
        <dbReference type="ChEBI" id="CHEBI:29108"/>
        <label>1</label>
    </ligand>
</feature>
<dbReference type="EMBL" id="JBCGBO010000007">
    <property type="protein sequence ID" value="KAK9188995.1"/>
    <property type="molecule type" value="Genomic_DNA"/>
</dbReference>
<reference evidence="19 20" key="1">
    <citation type="submission" date="2024-05" db="EMBL/GenBank/DDBJ databases">
        <title>Haplotype-resolved chromosome-level genome assembly of Huyou (Citrus changshanensis).</title>
        <authorList>
            <person name="Miao C."/>
            <person name="Chen W."/>
            <person name="Wu Y."/>
            <person name="Wang L."/>
            <person name="Zhao S."/>
            <person name="Grierson D."/>
            <person name="Xu C."/>
            <person name="Chen K."/>
        </authorList>
    </citation>
    <scope>NUCLEOTIDE SEQUENCE [LARGE SCALE GENOMIC DNA]</scope>
    <source>
        <strain evidence="19">01-14</strain>
        <tissue evidence="19">Leaf</tissue>
    </source>
</reference>
<feature type="short sequence motif" description="Cysteine switch" evidence="14">
    <location>
        <begin position="121"/>
        <end position="156"/>
    </location>
</feature>
<feature type="binding site" evidence="13">
    <location>
        <position position="287"/>
    </location>
    <ligand>
        <name>Zn(2+)</name>
        <dbReference type="ChEBI" id="CHEBI:29105"/>
        <label>2</label>
        <note>catalytic</note>
    </ligand>
</feature>
<dbReference type="Pfam" id="PF00400">
    <property type="entry name" value="WD40"/>
    <property type="match status" value="5"/>
</dbReference>
<dbReference type="GO" id="GO:0005886">
    <property type="term" value="C:plasma membrane"/>
    <property type="evidence" value="ECO:0007669"/>
    <property type="project" value="UniProtKB-SubCell"/>
</dbReference>
<keyword evidence="13" id="KW-0106">Calcium</keyword>
<keyword evidence="20" id="KW-1185">Reference proteome</keyword>
<feature type="region of interest" description="Disordered" evidence="16">
    <location>
        <begin position="394"/>
        <end position="434"/>
    </location>
</feature>
<comment type="subcellular location">
    <subcellularLocation>
        <location evidence="1">Cell membrane</location>
        <topology evidence="1">Lipid-anchor</topology>
        <topology evidence="1">GPI-anchor</topology>
        <orientation evidence="1">Extracellular side</orientation>
    </subcellularLocation>
</comment>
<dbReference type="PROSITE" id="PS50294">
    <property type="entry name" value="WD_REPEATS_REGION"/>
    <property type="match status" value="3"/>
</dbReference>
<comment type="cofactor">
    <cofactor evidence="13">
        <name>Zn(2+)</name>
        <dbReference type="ChEBI" id="CHEBI:29105"/>
    </cofactor>
    <text evidence="13">Binds 2 Zn(2+) ions per subunit.</text>
</comment>
<keyword evidence="4" id="KW-0645">Protease</keyword>
<dbReference type="GO" id="GO:0004222">
    <property type="term" value="F:metalloendopeptidase activity"/>
    <property type="evidence" value="ECO:0007669"/>
    <property type="project" value="InterPro"/>
</dbReference>
<keyword evidence="5 13" id="KW-0479">Metal-binding</keyword>
<feature type="repeat" description="WD" evidence="15">
    <location>
        <begin position="679"/>
        <end position="720"/>
    </location>
</feature>
<feature type="binding site" evidence="13">
    <location>
        <position position="236"/>
    </location>
    <ligand>
        <name>Ca(2+)</name>
        <dbReference type="ChEBI" id="CHEBI:29108"/>
        <label>3</label>
    </ligand>
</feature>
<protein>
    <recommendedName>
        <fullName evidence="18">Peptidase metallopeptidase domain-containing protein</fullName>
    </recommendedName>
</protein>
<evidence type="ECO:0000256" key="11">
    <source>
        <dbReference type="ARBA" id="ARBA00023180"/>
    </source>
</evidence>
<feature type="repeat" description="WD" evidence="15">
    <location>
        <begin position="585"/>
        <end position="626"/>
    </location>
</feature>
<dbReference type="InterPro" id="IPR033739">
    <property type="entry name" value="M10A_MMP"/>
</dbReference>
<feature type="active site" evidence="12">
    <location>
        <position position="284"/>
    </location>
</feature>
<dbReference type="PRINTS" id="PR00138">
    <property type="entry name" value="MATRIXIN"/>
</dbReference>
<dbReference type="SUPFAM" id="SSF47090">
    <property type="entry name" value="PGBD-like"/>
    <property type="match status" value="1"/>
</dbReference>
<feature type="chain" id="PRO_5042894253" description="Peptidase metallopeptidase domain-containing protein" evidence="17">
    <location>
        <begin position="24"/>
        <end position="833"/>
    </location>
</feature>
<evidence type="ECO:0000256" key="7">
    <source>
        <dbReference type="ARBA" id="ARBA00022801"/>
    </source>
</evidence>
<keyword evidence="10" id="KW-0865">Zymogen</keyword>
<dbReference type="PANTHER" id="PTHR22844:SF387">
    <property type="entry name" value="F3I6.5 PROTEIN"/>
    <property type="match status" value="1"/>
</dbReference>
<evidence type="ECO:0000256" key="17">
    <source>
        <dbReference type="SAM" id="SignalP"/>
    </source>
</evidence>
<evidence type="ECO:0000256" key="1">
    <source>
        <dbReference type="ARBA" id="ARBA00004471"/>
    </source>
</evidence>
<name>A0AAP0M096_9ROSI</name>
<accession>A0AAP0M096</accession>
<keyword evidence="3" id="KW-0336">GPI-anchor</keyword>
<evidence type="ECO:0000256" key="15">
    <source>
        <dbReference type="PROSITE-ProRule" id="PRU00221"/>
    </source>
</evidence>
<feature type="binding site" description="in inhibited form" evidence="13">
    <location>
        <position position="123"/>
    </location>
    <ligand>
        <name>Zn(2+)</name>
        <dbReference type="ChEBI" id="CHEBI:29105"/>
        <label>2</label>
        <note>catalytic</note>
    </ligand>
</feature>
<dbReference type="SMART" id="SM00235">
    <property type="entry name" value="ZnMc"/>
    <property type="match status" value="1"/>
</dbReference>
<keyword evidence="8 13" id="KW-0862">Zinc</keyword>
<comment type="cofactor">
    <cofactor evidence="13">
        <name>Ca(2+)</name>
        <dbReference type="ChEBI" id="CHEBI:29108"/>
    </cofactor>
    <text evidence="13">Can bind about 5 Ca(2+) ions per subunit.</text>
</comment>
<feature type="binding site" evidence="13">
    <location>
        <position position="230"/>
    </location>
    <ligand>
        <name>Zn(2+)</name>
        <dbReference type="ChEBI" id="CHEBI:29105"/>
        <label>1</label>
    </ligand>
</feature>
<evidence type="ECO:0000313" key="20">
    <source>
        <dbReference type="Proteomes" id="UP001428341"/>
    </source>
</evidence>
<feature type="signal peptide" evidence="17">
    <location>
        <begin position="1"/>
        <end position="23"/>
    </location>
</feature>
<keyword evidence="7" id="KW-0378">Hydrolase</keyword>
<dbReference type="GO" id="GO:0006508">
    <property type="term" value="P:proteolysis"/>
    <property type="evidence" value="ECO:0007669"/>
    <property type="project" value="UniProtKB-KW"/>
</dbReference>
<dbReference type="Pfam" id="PF00413">
    <property type="entry name" value="Peptidase_M10"/>
    <property type="match status" value="1"/>
</dbReference>
<dbReference type="InterPro" id="IPR021190">
    <property type="entry name" value="Pept_M10A"/>
</dbReference>
<comment type="similarity">
    <text evidence="2">Belongs to the peptidase M10A family. Matrix metalloproteinases (MMPs) subfamily.</text>
</comment>
<dbReference type="SUPFAM" id="SSF55486">
    <property type="entry name" value="Metalloproteases ('zincins'), catalytic domain"/>
    <property type="match status" value="1"/>
</dbReference>
<dbReference type="InterPro" id="IPR002477">
    <property type="entry name" value="Peptidoglycan-bd-like"/>
</dbReference>
<feature type="binding site" evidence="13">
    <location>
        <position position="258"/>
    </location>
    <ligand>
        <name>Ca(2+)</name>
        <dbReference type="ChEBI" id="CHEBI:29108"/>
        <label>1</label>
    </ligand>
</feature>
<dbReference type="GO" id="GO:0098552">
    <property type="term" value="C:side of membrane"/>
    <property type="evidence" value="ECO:0007669"/>
    <property type="project" value="UniProtKB-KW"/>
</dbReference>
<feature type="binding site" evidence="13">
    <location>
        <position position="293"/>
    </location>
    <ligand>
        <name>Zn(2+)</name>
        <dbReference type="ChEBI" id="CHEBI:29105"/>
        <label>2</label>
        <note>catalytic</note>
    </ligand>
</feature>
<keyword evidence="15" id="KW-0853">WD repeat</keyword>
<feature type="repeat" description="WD" evidence="15">
    <location>
        <begin position="628"/>
        <end position="661"/>
    </location>
</feature>
<evidence type="ECO:0000256" key="6">
    <source>
        <dbReference type="ARBA" id="ARBA00022729"/>
    </source>
</evidence>
<evidence type="ECO:0000256" key="3">
    <source>
        <dbReference type="ARBA" id="ARBA00022622"/>
    </source>
</evidence>
<feature type="binding site" evidence="13">
    <location>
        <position position="258"/>
    </location>
    <ligand>
        <name>Ca(2+)</name>
        <dbReference type="ChEBI" id="CHEBI:29108"/>
        <label>3</label>
    </ligand>
</feature>
<evidence type="ECO:0000256" key="10">
    <source>
        <dbReference type="ARBA" id="ARBA00023145"/>
    </source>
</evidence>
<dbReference type="SMART" id="SM00320">
    <property type="entry name" value="WD40"/>
    <property type="match status" value="7"/>
</dbReference>
<feature type="binding site" evidence="13">
    <location>
        <position position="218"/>
    </location>
    <ligand>
        <name>Ca(2+)</name>
        <dbReference type="ChEBI" id="CHEBI:29108"/>
        <label>2</label>
    </ligand>
</feature>
<keyword evidence="9" id="KW-0482">Metalloprotease</keyword>
<organism evidence="19 20">
    <name type="scientific">Citrus x changshan-huyou</name>
    <dbReference type="NCBI Taxonomy" id="2935761"/>
    <lineage>
        <taxon>Eukaryota</taxon>
        <taxon>Viridiplantae</taxon>
        <taxon>Streptophyta</taxon>
        <taxon>Embryophyta</taxon>
        <taxon>Tracheophyta</taxon>
        <taxon>Spermatophyta</taxon>
        <taxon>Magnoliopsida</taxon>
        <taxon>eudicotyledons</taxon>
        <taxon>Gunneridae</taxon>
        <taxon>Pentapetalae</taxon>
        <taxon>rosids</taxon>
        <taxon>malvids</taxon>
        <taxon>Sapindales</taxon>
        <taxon>Rutaceae</taxon>
        <taxon>Aurantioideae</taxon>
        <taxon>Citrus</taxon>
    </lineage>
</organism>
<evidence type="ECO:0000256" key="4">
    <source>
        <dbReference type="ARBA" id="ARBA00022670"/>
    </source>
</evidence>
<dbReference type="Gene3D" id="2.130.10.10">
    <property type="entry name" value="YVTN repeat-like/Quinoprotein amine dehydrogenase"/>
    <property type="match status" value="2"/>
</dbReference>
<dbReference type="PROSITE" id="PS00546">
    <property type="entry name" value="CYSTEINE_SWITCH"/>
    <property type="match status" value="1"/>
</dbReference>
<feature type="repeat" description="WD" evidence="15">
    <location>
        <begin position="734"/>
        <end position="763"/>
    </location>
</feature>
<feature type="compositionally biased region" description="Low complexity" evidence="16">
    <location>
        <begin position="405"/>
        <end position="431"/>
    </location>
</feature>
<dbReference type="InterPro" id="IPR001680">
    <property type="entry name" value="WD40_rpt"/>
</dbReference>
<dbReference type="InterPro" id="IPR045182">
    <property type="entry name" value="JINGUBANG-like"/>
</dbReference>
<keyword evidence="6 17" id="KW-0732">Signal</keyword>
<evidence type="ECO:0000256" key="8">
    <source>
        <dbReference type="ARBA" id="ARBA00022833"/>
    </source>
</evidence>
<evidence type="ECO:0000256" key="2">
    <source>
        <dbReference type="ARBA" id="ARBA00009614"/>
    </source>
</evidence>
<dbReference type="InterPro" id="IPR036322">
    <property type="entry name" value="WD40_repeat_dom_sf"/>
</dbReference>
<dbReference type="GO" id="GO:0008270">
    <property type="term" value="F:zinc ion binding"/>
    <property type="evidence" value="ECO:0007669"/>
    <property type="project" value="InterPro"/>
</dbReference>
<dbReference type="InterPro" id="IPR021158">
    <property type="entry name" value="Pept_M10A_Zn_BS"/>
</dbReference>
<dbReference type="PROSITE" id="PS50082">
    <property type="entry name" value="WD_REPEATS_2"/>
    <property type="match status" value="4"/>
</dbReference>
<dbReference type="InterPro" id="IPR001818">
    <property type="entry name" value="Pept_M10_metallopeptidase"/>
</dbReference>
<dbReference type="Pfam" id="PF01471">
    <property type="entry name" value="PG_binding_1"/>
    <property type="match status" value="1"/>
</dbReference>
<evidence type="ECO:0000256" key="12">
    <source>
        <dbReference type="PIRSR" id="PIRSR621190-1"/>
    </source>
</evidence>
<feature type="binding site" evidence="13">
    <location>
        <position position="255"/>
    </location>
    <ligand>
        <name>Ca(2+)</name>
        <dbReference type="ChEBI" id="CHEBI:29108"/>
        <label>3</label>
    </ligand>
</feature>
<gene>
    <name evidence="19" type="ORF">WN944_020400</name>
</gene>
<evidence type="ECO:0000256" key="9">
    <source>
        <dbReference type="ARBA" id="ARBA00023049"/>
    </source>
</evidence>
<keyword evidence="3" id="KW-0449">Lipoprotein</keyword>
<dbReference type="InterPro" id="IPR024079">
    <property type="entry name" value="MetalloPept_cat_dom_sf"/>
</dbReference>
<feature type="binding site" evidence="13">
    <location>
        <position position="235"/>
    </location>
    <ligand>
        <name>Ca(2+)</name>
        <dbReference type="ChEBI" id="CHEBI:29108"/>
        <label>3</label>
    </ligand>
</feature>
<keyword evidence="11" id="KW-0325">Glycoprotein</keyword>
<dbReference type="Proteomes" id="UP001428341">
    <property type="component" value="Unassembled WGS sequence"/>
</dbReference>
<dbReference type="InterPro" id="IPR006026">
    <property type="entry name" value="Peptidase_Metallo"/>
</dbReference>
<feature type="binding site" evidence="13">
    <location>
        <position position="283"/>
    </location>
    <ligand>
        <name>Zn(2+)</name>
        <dbReference type="ChEBI" id="CHEBI:29105"/>
        <label>2</label>
        <note>catalytic</note>
    </ligand>
</feature>
<dbReference type="SUPFAM" id="SSF50978">
    <property type="entry name" value="WD40 repeat-like"/>
    <property type="match status" value="1"/>
</dbReference>
<dbReference type="InterPro" id="IPR015943">
    <property type="entry name" value="WD40/YVTN_repeat-like_dom_sf"/>
</dbReference>
<evidence type="ECO:0000256" key="16">
    <source>
        <dbReference type="SAM" id="MobiDB-lite"/>
    </source>
</evidence>
<feature type="binding site" evidence="13">
    <location>
        <position position="228"/>
    </location>
    <ligand>
        <name>Zn(2+)</name>
        <dbReference type="ChEBI" id="CHEBI:29105"/>
        <label>1</label>
    </ligand>
</feature>
<dbReference type="Gene3D" id="3.40.390.10">
    <property type="entry name" value="Collagenase (Catalytic Domain)"/>
    <property type="match status" value="1"/>
</dbReference>
<dbReference type="AlphaFoldDB" id="A0AAP0M096"/>